<reference evidence="1 2" key="1">
    <citation type="submission" date="2019-03" db="EMBL/GenBank/DDBJ databases">
        <title>Bacillus niacini sp. nov. a Nicotinate-Metabolizing Mesophile Isolated from Soil.</title>
        <authorList>
            <person name="Zhang G."/>
        </authorList>
    </citation>
    <scope>NUCLEOTIDE SEQUENCE [LARGE SCALE GENOMIC DNA]</scope>
    <source>
        <strain evidence="1 2">WN066</strain>
    </source>
</reference>
<accession>A0A4R5VSM2</accession>
<dbReference type="InterPro" id="IPR025075">
    <property type="entry name" value="DUF3916"/>
</dbReference>
<sequence>MNQWVTYNCSKKKVRGIKRKSRTFLNYITEQTDALPISKNSDPDYSGYTYLHLNFDDFFPDSRKTPNSVRRMFLQTVINRIQHLISTKTELQREYRIFCVFSLPNFVGAKIVILYTKKGLESFYEGFFSREAEGHKIISLQNDLESDWGLHLQKGLDVKGYEIEGENSPDGLWLIGELH</sequence>
<dbReference type="AlphaFoldDB" id="A0A4R5VSM2"/>
<dbReference type="Proteomes" id="UP000295132">
    <property type="component" value="Unassembled WGS sequence"/>
</dbReference>
<name>A0A4R5VSM2_9BACI</name>
<proteinExistence type="predicted"/>
<evidence type="ECO:0000313" key="2">
    <source>
        <dbReference type="Proteomes" id="UP000295132"/>
    </source>
</evidence>
<organism evidence="1 2">
    <name type="scientific">Bacillus salipaludis</name>
    <dbReference type="NCBI Taxonomy" id="2547811"/>
    <lineage>
        <taxon>Bacteria</taxon>
        <taxon>Bacillati</taxon>
        <taxon>Bacillota</taxon>
        <taxon>Bacilli</taxon>
        <taxon>Bacillales</taxon>
        <taxon>Bacillaceae</taxon>
        <taxon>Bacillus</taxon>
    </lineage>
</organism>
<dbReference type="Pfam" id="PF13079">
    <property type="entry name" value="DUF3916"/>
    <property type="match status" value="1"/>
</dbReference>
<dbReference type="EMBL" id="SMYO01000005">
    <property type="protein sequence ID" value="TDK61769.1"/>
    <property type="molecule type" value="Genomic_DNA"/>
</dbReference>
<comment type="caution">
    <text evidence="1">The sequence shown here is derived from an EMBL/GenBank/DDBJ whole genome shotgun (WGS) entry which is preliminary data.</text>
</comment>
<dbReference type="RefSeq" id="WP_133334611.1">
    <property type="nucleotide sequence ID" value="NZ_SMYO01000005.1"/>
</dbReference>
<gene>
    <name evidence="1" type="ORF">E2K98_12835</name>
</gene>
<protein>
    <submittedName>
        <fullName evidence="1">DUF3916 domain-containing protein</fullName>
    </submittedName>
</protein>
<evidence type="ECO:0000313" key="1">
    <source>
        <dbReference type="EMBL" id="TDK61769.1"/>
    </source>
</evidence>